<accession>A0A562S4J9</accession>
<keyword evidence="2" id="KW-1133">Transmembrane helix</keyword>
<feature type="region of interest" description="Disordered" evidence="1">
    <location>
        <begin position="1"/>
        <end position="29"/>
    </location>
</feature>
<dbReference type="Proteomes" id="UP000318307">
    <property type="component" value="Unassembled WGS sequence"/>
</dbReference>
<evidence type="ECO:0000256" key="2">
    <source>
        <dbReference type="SAM" id="Phobius"/>
    </source>
</evidence>
<feature type="transmembrane region" description="Helical" evidence="2">
    <location>
        <begin position="68"/>
        <end position="88"/>
    </location>
</feature>
<protein>
    <recommendedName>
        <fullName evidence="5">SHOCT domain-containing protein</fullName>
    </recommendedName>
</protein>
<sequence>MFFRRKKKEEKAKAAPRSKRPPRPRREPLPTEGIASSIFMAYGIVLLNVMLVAVIGLLVLFFRGIVHYMTWIFIAGILAVFGTGYYFLRRMQAEKRSLKEMLALPEFSGRNVEISLLGGFAALRMGEKEKNPNAMLQLESSEGIRVRELTELGRMYENELISREEYEIAKKEIFRHTDHRALPGSTGADVREDSDIVDVFPSKPENGR</sequence>
<keyword evidence="2" id="KW-0472">Membrane</keyword>
<evidence type="ECO:0000256" key="1">
    <source>
        <dbReference type="SAM" id="MobiDB-lite"/>
    </source>
</evidence>
<feature type="transmembrane region" description="Helical" evidence="2">
    <location>
        <begin position="33"/>
        <end position="62"/>
    </location>
</feature>
<reference evidence="3 4" key="1">
    <citation type="submission" date="2019-07" db="EMBL/GenBank/DDBJ databases">
        <title>Genome sequencing of 100 strains of the haloalkaliphilic chemolithoautotrophic sulfur-oxidizing bacterium Thioalkalivibrio.</title>
        <authorList>
            <person name="Muyzer G."/>
        </authorList>
    </citation>
    <scope>NUCLEOTIDE SEQUENCE [LARGE SCALE GENOMIC DNA]</scope>
    <source>
        <strain evidence="3 4">ASO4-4</strain>
    </source>
</reference>
<name>A0A562S4J9_9BACT</name>
<feature type="compositionally biased region" description="Basic residues" evidence="1">
    <location>
        <begin position="1"/>
        <end position="23"/>
    </location>
</feature>
<dbReference type="EMBL" id="VLLC01000003">
    <property type="protein sequence ID" value="TWI75606.1"/>
    <property type="molecule type" value="Genomic_DNA"/>
</dbReference>
<evidence type="ECO:0000313" key="3">
    <source>
        <dbReference type="EMBL" id="TWI75606.1"/>
    </source>
</evidence>
<keyword evidence="4" id="KW-1185">Reference proteome</keyword>
<dbReference type="AlphaFoldDB" id="A0A562S4J9"/>
<gene>
    <name evidence="3" type="ORF">LZ24_00654</name>
</gene>
<proteinExistence type="predicted"/>
<evidence type="ECO:0008006" key="5">
    <source>
        <dbReference type="Google" id="ProtNLM"/>
    </source>
</evidence>
<comment type="caution">
    <text evidence="3">The sequence shown here is derived from an EMBL/GenBank/DDBJ whole genome shotgun (WGS) entry which is preliminary data.</text>
</comment>
<evidence type="ECO:0000313" key="4">
    <source>
        <dbReference type="Proteomes" id="UP000318307"/>
    </source>
</evidence>
<organism evidence="3 4">
    <name type="scientific">Desulfobotulus alkaliphilus</name>
    <dbReference type="NCBI Taxonomy" id="622671"/>
    <lineage>
        <taxon>Bacteria</taxon>
        <taxon>Pseudomonadati</taxon>
        <taxon>Thermodesulfobacteriota</taxon>
        <taxon>Desulfobacteria</taxon>
        <taxon>Desulfobacterales</taxon>
        <taxon>Desulfobacteraceae</taxon>
        <taxon>Desulfobotulus</taxon>
    </lineage>
</organism>
<keyword evidence="2" id="KW-0812">Transmembrane</keyword>